<dbReference type="InterPro" id="IPR008929">
    <property type="entry name" value="Chondroitin_lyas"/>
</dbReference>
<name>A0A382HGY1_9ZZZZ</name>
<dbReference type="EMBL" id="UINC01061037">
    <property type="protein sequence ID" value="SVB86177.1"/>
    <property type="molecule type" value="Genomic_DNA"/>
</dbReference>
<evidence type="ECO:0000313" key="1">
    <source>
        <dbReference type="EMBL" id="SVB86177.1"/>
    </source>
</evidence>
<dbReference type="SUPFAM" id="SSF48230">
    <property type="entry name" value="Chondroitin AC/alginate lyase"/>
    <property type="match status" value="1"/>
</dbReference>
<dbReference type="Gene3D" id="1.50.10.100">
    <property type="entry name" value="Chondroitin AC/alginate lyase"/>
    <property type="match status" value="1"/>
</dbReference>
<dbReference type="AlphaFoldDB" id="A0A382HGY1"/>
<organism evidence="1">
    <name type="scientific">marine metagenome</name>
    <dbReference type="NCBI Taxonomy" id="408172"/>
    <lineage>
        <taxon>unclassified sequences</taxon>
        <taxon>metagenomes</taxon>
        <taxon>ecological metagenomes</taxon>
    </lineage>
</organism>
<accession>A0A382HGY1</accession>
<gene>
    <name evidence="1" type="ORF">METZ01_LOCUS239031</name>
</gene>
<feature type="non-terminal residue" evidence="1">
    <location>
        <position position="417"/>
    </location>
</feature>
<protein>
    <recommendedName>
        <fullName evidence="2">Alginate lyase domain-containing protein</fullName>
    </recommendedName>
</protein>
<sequence length="417" mass="47255">MVCWVMMSVCGAQAAGEHPRLLVRAAHYEALRQRADKEPWRSMREAVQSCTSLTYRADGSVYRQYASMRHVMRQAALACILFPQERSRYVTHIVEQLGHWDDLNATRERQPRSDWSSMVIGGDAFFTSVLALDVIHDDLTDSQRTAIEQRLQTWFDYERDESTGSWVLAKYGAMGLWALYLDDREAFEAYAGAYDRRLRQHFTEDGVALVGGNYASARLAGGELAKTYFMDVLALHGWHDYYNDPLLGAFYEWFYAGMVTPTRRFAIFQDCGETTHSGTSGVIANWRAHRFSRTAAAHAAWFEPEDLTPGILGYVLVDEPLPEPRAPASRLWKSGYAALWEAPHADALMAALWAPNRAFQHDHFEINAVHLTGYSQTLLRNAGYEGWGNPVAGFSWKYVSRFDMWPESDHAVGGNIA</sequence>
<evidence type="ECO:0008006" key="2">
    <source>
        <dbReference type="Google" id="ProtNLM"/>
    </source>
</evidence>
<proteinExistence type="predicted"/>
<reference evidence="1" key="1">
    <citation type="submission" date="2018-05" db="EMBL/GenBank/DDBJ databases">
        <authorList>
            <person name="Lanie J.A."/>
            <person name="Ng W.-L."/>
            <person name="Kazmierczak K.M."/>
            <person name="Andrzejewski T.M."/>
            <person name="Davidsen T.M."/>
            <person name="Wayne K.J."/>
            <person name="Tettelin H."/>
            <person name="Glass J.I."/>
            <person name="Rusch D."/>
            <person name="Podicherti R."/>
            <person name="Tsui H.-C.T."/>
            <person name="Winkler M.E."/>
        </authorList>
    </citation>
    <scope>NUCLEOTIDE SEQUENCE</scope>
</reference>